<evidence type="ECO:0000259" key="2">
    <source>
        <dbReference type="Pfam" id="PF06985"/>
    </source>
</evidence>
<feature type="region of interest" description="Disordered" evidence="1">
    <location>
        <begin position="306"/>
        <end position="331"/>
    </location>
</feature>
<organism evidence="3 4">
    <name type="scientific">Podospora australis</name>
    <dbReference type="NCBI Taxonomy" id="1536484"/>
    <lineage>
        <taxon>Eukaryota</taxon>
        <taxon>Fungi</taxon>
        <taxon>Dikarya</taxon>
        <taxon>Ascomycota</taxon>
        <taxon>Pezizomycotina</taxon>
        <taxon>Sordariomycetes</taxon>
        <taxon>Sordariomycetidae</taxon>
        <taxon>Sordariales</taxon>
        <taxon>Podosporaceae</taxon>
        <taxon>Podospora</taxon>
    </lineage>
</organism>
<evidence type="ECO:0000256" key="1">
    <source>
        <dbReference type="SAM" id="MobiDB-lite"/>
    </source>
</evidence>
<name>A0AAN6WRK3_9PEZI</name>
<dbReference type="AlphaFoldDB" id="A0AAN6WRK3"/>
<proteinExistence type="predicted"/>
<gene>
    <name evidence="3" type="ORF">QBC35DRAFT_440072</name>
</gene>
<evidence type="ECO:0000313" key="4">
    <source>
        <dbReference type="Proteomes" id="UP001302126"/>
    </source>
</evidence>
<feature type="compositionally biased region" description="Basic and acidic residues" evidence="1">
    <location>
        <begin position="314"/>
        <end position="323"/>
    </location>
</feature>
<keyword evidence="4" id="KW-1185">Reference proteome</keyword>
<reference evidence="3" key="1">
    <citation type="journal article" date="2023" name="Mol. Phylogenet. Evol.">
        <title>Genome-scale phylogeny and comparative genomics of the fungal order Sordariales.</title>
        <authorList>
            <person name="Hensen N."/>
            <person name="Bonometti L."/>
            <person name="Westerberg I."/>
            <person name="Brannstrom I.O."/>
            <person name="Guillou S."/>
            <person name="Cros-Aarteil S."/>
            <person name="Calhoun S."/>
            <person name="Haridas S."/>
            <person name="Kuo A."/>
            <person name="Mondo S."/>
            <person name="Pangilinan J."/>
            <person name="Riley R."/>
            <person name="LaButti K."/>
            <person name="Andreopoulos B."/>
            <person name="Lipzen A."/>
            <person name="Chen C."/>
            <person name="Yan M."/>
            <person name="Daum C."/>
            <person name="Ng V."/>
            <person name="Clum A."/>
            <person name="Steindorff A."/>
            <person name="Ohm R.A."/>
            <person name="Martin F."/>
            <person name="Silar P."/>
            <person name="Natvig D.O."/>
            <person name="Lalanne C."/>
            <person name="Gautier V."/>
            <person name="Ament-Velasquez S.L."/>
            <person name="Kruys A."/>
            <person name="Hutchinson M.I."/>
            <person name="Powell A.J."/>
            <person name="Barry K."/>
            <person name="Miller A.N."/>
            <person name="Grigoriev I.V."/>
            <person name="Debuchy R."/>
            <person name="Gladieux P."/>
            <person name="Hiltunen Thoren M."/>
            <person name="Johannesson H."/>
        </authorList>
    </citation>
    <scope>NUCLEOTIDE SEQUENCE</scope>
    <source>
        <strain evidence="3">PSN309</strain>
    </source>
</reference>
<sequence>MASTDIHDRDEKVVIRDNTGGYPTSLASTLAECTGCRLTNWRHREVNPRQFLTLRDLVNNGQECSLCRILSSGILRFFQDHERLGWDDFMHVNVVMVHDFENLEISFDHIDDKITIFCSEYHATLASRFREIPVGNPSLPLSTSSLETLSWVVQQVLHCKSSHARCQIPDSEPSSVLPSRVLDVSSSTVRLYESPPNQVAPYAALSHCWGTKPLLKTVTSNFTPHAESIAWSELPRTFQEAIQLTRALGLRFLWIDSLCIIQDDQNDWRREAASMASIYHGADIVISASASQDAQGGLFRAFPDTHKSVSSPKQMEKSMRDGSHSIWGKPRDTVTLPTSTRGWITQERILANRVMHFGPEEVIFECPTSTICQCTPAPPPPGAVDGQELEEIGRFYTAREWRSPKSYYHKSTWQQMTKADLPISWYNLVEDYSLLELTLEEDIFPAIAGVASEYNKIRKDSYIAGLWRGSLCNDLLWVSRSDRRVTKGRSSKWRAPSWSWAAVTYPVCFRSISIISCEVVDVACETTGPDPLGQIASGLLTLRGRLVPARMKLRKDVEIMGPHSLVNLEPIGKGFFLRESTTVDDESECRSLCASEDGGNVFLIYIGSHSIKDDPGVEWHSFLLLAPAMDGRYKRVGLATMLADPEYSGFEPLMALGEDATVTII</sequence>
<dbReference type="Pfam" id="PF06985">
    <property type="entry name" value="HET"/>
    <property type="match status" value="1"/>
</dbReference>
<dbReference type="Proteomes" id="UP001302126">
    <property type="component" value="Unassembled WGS sequence"/>
</dbReference>
<evidence type="ECO:0000313" key="3">
    <source>
        <dbReference type="EMBL" id="KAK4185117.1"/>
    </source>
</evidence>
<dbReference type="InterPro" id="IPR010730">
    <property type="entry name" value="HET"/>
</dbReference>
<feature type="domain" description="Heterokaryon incompatibility" evidence="2">
    <location>
        <begin position="202"/>
        <end position="347"/>
    </location>
</feature>
<dbReference type="PANTHER" id="PTHR33112">
    <property type="entry name" value="DOMAIN PROTEIN, PUTATIVE-RELATED"/>
    <property type="match status" value="1"/>
</dbReference>
<reference evidence="3" key="2">
    <citation type="submission" date="2023-05" db="EMBL/GenBank/DDBJ databases">
        <authorList>
            <consortium name="Lawrence Berkeley National Laboratory"/>
            <person name="Steindorff A."/>
            <person name="Hensen N."/>
            <person name="Bonometti L."/>
            <person name="Westerberg I."/>
            <person name="Brannstrom I.O."/>
            <person name="Guillou S."/>
            <person name="Cros-Aarteil S."/>
            <person name="Calhoun S."/>
            <person name="Haridas S."/>
            <person name="Kuo A."/>
            <person name="Mondo S."/>
            <person name="Pangilinan J."/>
            <person name="Riley R."/>
            <person name="Labutti K."/>
            <person name="Andreopoulos B."/>
            <person name="Lipzen A."/>
            <person name="Chen C."/>
            <person name="Yanf M."/>
            <person name="Daum C."/>
            <person name="Ng V."/>
            <person name="Clum A."/>
            <person name="Ohm R."/>
            <person name="Martin F."/>
            <person name="Silar P."/>
            <person name="Natvig D."/>
            <person name="Lalanne C."/>
            <person name="Gautier V."/>
            <person name="Ament-Velasquez S.L."/>
            <person name="Kruys A."/>
            <person name="Hutchinson M.I."/>
            <person name="Powell A.J."/>
            <person name="Barry K."/>
            <person name="Miller A.N."/>
            <person name="Grigoriev I.V."/>
            <person name="Debuchy R."/>
            <person name="Gladieux P."/>
            <person name="Thoren M.H."/>
            <person name="Johannesson H."/>
        </authorList>
    </citation>
    <scope>NUCLEOTIDE SEQUENCE</scope>
    <source>
        <strain evidence="3">PSN309</strain>
    </source>
</reference>
<comment type="caution">
    <text evidence="3">The sequence shown here is derived from an EMBL/GenBank/DDBJ whole genome shotgun (WGS) entry which is preliminary data.</text>
</comment>
<dbReference type="EMBL" id="MU864461">
    <property type="protein sequence ID" value="KAK4185117.1"/>
    <property type="molecule type" value="Genomic_DNA"/>
</dbReference>
<dbReference type="PANTHER" id="PTHR33112:SF13">
    <property type="entry name" value="HETEROKARYON INCOMPATIBILITY DOMAIN-CONTAINING PROTEIN"/>
    <property type="match status" value="1"/>
</dbReference>
<accession>A0AAN6WRK3</accession>
<protein>
    <submittedName>
        <fullName evidence="3">Heterokaryon incompatibility protein-domain-containing protein</fullName>
    </submittedName>
</protein>